<evidence type="ECO:0000313" key="4">
    <source>
        <dbReference type="EnsemblPlants" id="ORUFI05G07980.1"/>
    </source>
</evidence>
<organism evidence="4 5">
    <name type="scientific">Oryza rufipogon</name>
    <name type="common">Brownbeard rice</name>
    <name type="synonym">Asian wild rice</name>
    <dbReference type="NCBI Taxonomy" id="4529"/>
    <lineage>
        <taxon>Eukaryota</taxon>
        <taxon>Viridiplantae</taxon>
        <taxon>Streptophyta</taxon>
        <taxon>Embryophyta</taxon>
        <taxon>Tracheophyta</taxon>
        <taxon>Spermatophyta</taxon>
        <taxon>Magnoliopsida</taxon>
        <taxon>Liliopsida</taxon>
        <taxon>Poales</taxon>
        <taxon>Poaceae</taxon>
        <taxon>BOP clade</taxon>
        <taxon>Oryzoideae</taxon>
        <taxon>Oryzeae</taxon>
        <taxon>Oryzinae</taxon>
        <taxon>Oryza</taxon>
    </lineage>
</organism>
<feature type="domain" description="BURP" evidence="3">
    <location>
        <begin position="196"/>
        <end position="423"/>
    </location>
</feature>
<keyword evidence="5" id="KW-1185">Reference proteome</keyword>
<evidence type="ECO:0000259" key="3">
    <source>
        <dbReference type="PROSITE" id="PS51277"/>
    </source>
</evidence>
<dbReference type="Proteomes" id="UP000008022">
    <property type="component" value="Unassembled WGS sequence"/>
</dbReference>
<dbReference type="STRING" id="4529.A0A0E0PJ20"/>
<dbReference type="AlphaFoldDB" id="A0A0E0PJ20"/>
<proteinExistence type="predicted"/>
<protein>
    <recommendedName>
        <fullName evidence="3">BURP domain-containing protein</fullName>
    </recommendedName>
</protein>
<evidence type="ECO:0000256" key="2">
    <source>
        <dbReference type="SAM" id="SignalP"/>
    </source>
</evidence>
<reference evidence="4" key="2">
    <citation type="submission" date="2015-06" db="UniProtKB">
        <authorList>
            <consortium name="EnsemblPlants"/>
        </authorList>
    </citation>
    <scope>IDENTIFICATION</scope>
</reference>
<dbReference type="Pfam" id="PF03181">
    <property type="entry name" value="BURP"/>
    <property type="match status" value="2"/>
</dbReference>
<dbReference type="SMART" id="SM01045">
    <property type="entry name" value="BURP"/>
    <property type="match status" value="2"/>
</dbReference>
<dbReference type="OMA" id="QDDMLWD"/>
<evidence type="ECO:0000313" key="5">
    <source>
        <dbReference type="Proteomes" id="UP000008022"/>
    </source>
</evidence>
<dbReference type="PANTHER" id="PTHR31236:SF31">
    <property type="entry name" value="BURP DOMAIN-CONTAINING PROTEIN 7"/>
    <property type="match status" value="1"/>
</dbReference>
<feature type="signal peptide" evidence="2">
    <location>
        <begin position="1"/>
        <end position="21"/>
    </location>
</feature>
<evidence type="ECO:0000256" key="1">
    <source>
        <dbReference type="ARBA" id="ARBA00022729"/>
    </source>
</evidence>
<dbReference type="PANTHER" id="PTHR31236">
    <property type="entry name" value="BURP DOMAIN PROTEIN USPL1-LIKE"/>
    <property type="match status" value="1"/>
</dbReference>
<sequence length="423" mass="43601">MARSLAALLLLLVAAAGDSHAASPAEMYWKIALPTSPMPGAIRDLINPASSAGSASKEDTVGNCEAAPLAGEAKQCATSLESMVEFAASSLGTRDVHAVSTEVDRAGPAPRQAYRVEAVRPVPVSGGDMVACHGMAYAYAVFGCHTTTAAAYTVALSGADGTRAEALAACHADAAPGVAEAYKRLGVAPGSVPVCHFLPQDDMLWDLFPGSKMTLHFTRATAGAALLPRGRADSVPFASEKLPEILSQLSIPAGSPTADAMRSTLAVCEAARIASETAPKHKHYCATSLESMVELVASSLGTRDVHAVSTEVVNRAGPTPRQAYRVEAVRPVPVSGGEGDMVACHRMPYAYAVFGVHGIKGAAYTVTLAGADGTMAEAVAACHGDVDGHGVAVAEAYKRLGVAPGKVAVCHFLPQDDMLWVRN</sequence>
<accession>A0A0E0PJ20</accession>
<feature type="chain" id="PRO_5002370207" description="BURP domain-containing protein" evidence="2">
    <location>
        <begin position="22"/>
        <end position="423"/>
    </location>
</feature>
<reference evidence="5" key="1">
    <citation type="submission" date="2013-06" db="EMBL/GenBank/DDBJ databases">
        <authorList>
            <person name="Zhao Q."/>
        </authorList>
    </citation>
    <scope>NUCLEOTIDE SEQUENCE</scope>
    <source>
        <strain evidence="5">cv. W1943</strain>
    </source>
</reference>
<keyword evidence="1 2" id="KW-0732">Signal</keyword>
<dbReference type="InterPro" id="IPR044816">
    <property type="entry name" value="BURP"/>
</dbReference>
<dbReference type="Gramene" id="ORUFI05G07980.1">
    <property type="protein sequence ID" value="ORUFI05G07980.1"/>
    <property type="gene ID" value="ORUFI05G07980"/>
</dbReference>
<name>A0A0E0PJ20_ORYRU</name>
<dbReference type="eggNOG" id="ENOG502QT2V">
    <property type="taxonomic scope" value="Eukaryota"/>
</dbReference>
<dbReference type="PROSITE" id="PS51277">
    <property type="entry name" value="BURP"/>
    <property type="match status" value="2"/>
</dbReference>
<dbReference type="InterPro" id="IPR004873">
    <property type="entry name" value="BURP_dom"/>
</dbReference>
<dbReference type="EnsemblPlants" id="ORUFI05G07980.1">
    <property type="protein sequence ID" value="ORUFI05G07980.1"/>
    <property type="gene ID" value="ORUFI05G07980"/>
</dbReference>
<feature type="domain" description="BURP" evidence="3">
    <location>
        <begin position="1"/>
        <end position="208"/>
    </location>
</feature>